<sequence>MQPQPPPETLSFQGRTRRVGVEIEFSGLPPLATAELVRDLFGGELRLVSPHRFKVDGTRWGTFVIELDTQYAHPDDKLLAEVPRKDSEWERQRLQMRVEFHSKARELIGDVVTGLVPTEIVCPPVPWNELGDLDALFAALYSRGAKGTDASLLYGFGLHLNPEVASLETVDILKQLRAYLLMAEWLRKEIDIDITREVLPHANPFPKAYVLKVLDPAYAPDLDTLIADYVEFNPTRNRELDLYPLFAYLRPDYPHALFHDKLVKARPTFHYRLPNAQLSQQGWGAVVEWNRWLVTEQLAADPEEVTGRASRYVSYHTRSPLARWLGRLRDWVREARADS</sequence>
<keyword evidence="1" id="KW-0436">Ligase</keyword>
<gene>
    <name evidence="1" type="ORF">C1H69_21060</name>
</gene>
<dbReference type="AlphaFoldDB" id="A0A2N7TWC3"/>
<dbReference type="InterPro" id="IPR022025">
    <property type="entry name" value="Amidoligase_2"/>
</dbReference>
<dbReference type="Proteomes" id="UP000235803">
    <property type="component" value="Unassembled WGS sequence"/>
</dbReference>
<proteinExistence type="predicted"/>
<name>A0A2N7TWC3_9GAMM</name>
<accession>A0A2N7TWC3</accession>
<protein>
    <submittedName>
        <fullName evidence="1">Amidoligase enzyme</fullName>
    </submittedName>
</protein>
<keyword evidence="2" id="KW-1185">Reference proteome</keyword>
<comment type="caution">
    <text evidence="1">The sequence shown here is derived from an EMBL/GenBank/DDBJ whole genome shotgun (WGS) entry which is preliminary data.</text>
</comment>
<dbReference type="GO" id="GO:0016874">
    <property type="term" value="F:ligase activity"/>
    <property type="evidence" value="ECO:0007669"/>
    <property type="project" value="UniProtKB-KW"/>
</dbReference>
<dbReference type="EMBL" id="PNRF01000044">
    <property type="protein sequence ID" value="PMR72484.1"/>
    <property type="molecule type" value="Genomic_DNA"/>
</dbReference>
<organism evidence="1 2">
    <name type="scientific">Billgrantia endophytica</name>
    <dbReference type="NCBI Taxonomy" id="2033802"/>
    <lineage>
        <taxon>Bacteria</taxon>
        <taxon>Pseudomonadati</taxon>
        <taxon>Pseudomonadota</taxon>
        <taxon>Gammaproteobacteria</taxon>
        <taxon>Oceanospirillales</taxon>
        <taxon>Halomonadaceae</taxon>
        <taxon>Billgrantia</taxon>
    </lineage>
</organism>
<dbReference type="OrthoDB" id="5597599at2"/>
<dbReference type="Pfam" id="PF12224">
    <property type="entry name" value="Amidoligase_2"/>
    <property type="match status" value="1"/>
</dbReference>
<reference evidence="1 2" key="1">
    <citation type="submission" date="2018-01" db="EMBL/GenBank/DDBJ databases">
        <title>Halomonas endophytica sp. nov., isolated from storage liquid in the stems of Populus euphratica.</title>
        <authorList>
            <person name="Chen C."/>
        </authorList>
    </citation>
    <scope>NUCLEOTIDE SEQUENCE [LARGE SCALE GENOMIC DNA]</scope>
    <source>
        <strain evidence="1 2">MC28</strain>
    </source>
</reference>
<dbReference type="RefSeq" id="WP_102655348.1">
    <property type="nucleotide sequence ID" value="NZ_PNRF01000044.1"/>
</dbReference>
<evidence type="ECO:0000313" key="1">
    <source>
        <dbReference type="EMBL" id="PMR72484.1"/>
    </source>
</evidence>
<evidence type="ECO:0000313" key="2">
    <source>
        <dbReference type="Proteomes" id="UP000235803"/>
    </source>
</evidence>